<comment type="caution">
    <text evidence="2">The sequence shown here is derived from an EMBL/GenBank/DDBJ whole genome shotgun (WGS) entry which is preliminary data.</text>
</comment>
<dbReference type="Pfam" id="PF20008">
    <property type="entry name" value="DUF6429"/>
    <property type="match status" value="1"/>
</dbReference>
<protein>
    <recommendedName>
        <fullName evidence="1">DUF6429 domain-containing protein</fullName>
    </recommendedName>
</protein>
<dbReference type="AlphaFoldDB" id="A0A4R6PLR6"/>
<name>A0A4R6PLR6_9GAMM</name>
<dbReference type="InterPro" id="IPR045489">
    <property type="entry name" value="DUF6429"/>
</dbReference>
<sequence>MKVDEDKVDEAVLALLQLTLHDGCRSWKSFDWDVMNRLHEKGLIGNPVGKSKSVLLTEDGLKESERLFKKFFAKHD</sequence>
<proteinExistence type="predicted"/>
<accession>A0A4R6PLR6</accession>
<dbReference type="RefSeq" id="WP_133538896.1">
    <property type="nucleotide sequence ID" value="NZ_SNXI01000003.1"/>
</dbReference>
<feature type="domain" description="DUF6429" evidence="1">
    <location>
        <begin position="4"/>
        <end position="74"/>
    </location>
</feature>
<keyword evidence="3" id="KW-1185">Reference proteome</keyword>
<gene>
    <name evidence="2" type="ORF">DEU29_10375</name>
</gene>
<dbReference type="OrthoDB" id="8912983at2"/>
<organism evidence="2 3">
    <name type="scientific">Idiomarina aquatica</name>
    <dbReference type="NCBI Taxonomy" id="1327752"/>
    <lineage>
        <taxon>Bacteria</taxon>
        <taxon>Pseudomonadati</taxon>
        <taxon>Pseudomonadota</taxon>
        <taxon>Gammaproteobacteria</taxon>
        <taxon>Alteromonadales</taxon>
        <taxon>Idiomarinaceae</taxon>
        <taxon>Idiomarina</taxon>
    </lineage>
</organism>
<dbReference type="EMBL" id="SNXI01000003">
    <property type="protein sequence ID" value="TDP39180.1"/>
    <property type="molecule type" value="Genomic_DNA"/>
</dbReference>
<evidence type="ECO:0000313" key="3">
    <source>
        <dbReference type="Proteomes" id="UP000295531"/>
    </source>
</evidence>
<evidence type="ECO:0000259" key="1">
    <source>
        <dbReference type="Pfam" id="PF20008"/>
    </source>
</evidence>
<dbReference type="Proteomes" id="UP000295531">
    <property type="component" value="Unassembled WGS sequence"/>
</dbReference>
<reference evidence="2 3" key="1">
    <citation type="submission" date="2019-03" db="EMBL/GenBank/DDBJ databases">
        <title>Freshwater and sediment microbial communities from various areas in North America, analyzing microbe dynamics in response to fracking.</title>
        <authorList>
            <person name="Lamendella R."/>
        </authorList>
    </citation>
    <scope>NUCLEOTIDE SEQUENCE [LARGE SCALE GENOMIC DNA]</scope>
    <source>
        <strain evidence="2 3">18_TX</strain>
    </source>
</reference>
<evidence type="ECO:0000313" key="2">
    <source>
        <dbReference type="EMBL" id="TDP39180.1"/>
    </source>
</evidence>